<feature type="region of interest" description="Disordered" evidence="1">
    <location>
        <begin position="90"/>
        <end position="139"/>
    </location>
</feature>
<protein>
    <submittedName>
        <fullName evidence="2">Uncharacterized protein</fullName>
    </submittedName>
</protein>
<proteinExistence type="predicted"/>
<accession>A0AAV4E071</accession>
<sequence>MARCSPSFCGKVFNRAGLIEANKPVSPWLNGQPSLGLLGGGCVGGLLLAPGELGGRWGEKEMTIWVGLPGLMWSSGCSVWSLITRTININSSNNNKNNNTKDGDDNDNNSKNNNNNNKNNNNNDNNINNNNNSENVLKS</sequence>
<gene>
    <name evidence="2" type="ORF">PoB_007642800</name>
</gene>
<comment type="caution">
    <text evidence="2">The sequence shown here is derived from an EMBL/GenBank/DDBJ whole genome shotgun (WGS) entry which is preliminary data.</text>
</comment>
<keyword evidence="3" id="KW-1185">Reference proteome</keyword>
<organism evidence="2 3">
    <name type="scientific">Plakobranchus ocellatus</name>
    <dbReference type="NCBI Taxonomy" id="259542"/>
    <lineage>
        <taxon>Eukaryota</taxon>
        <taxon>Metazoa</taxon>
        <taxon>Spiralia</taxon>
        <taxon>Lophotrochozoa</taxon>
        <taxon>Mollusca</taxon>
        <taxon>Gastropoda</taxon>
        <taxon>Heterobranchia</taxon>
        <taxon>Euthyneura</taxon>
        <taxon>Panpulmonata</taxon>
        <taxon>Sacoglossa</taxon>
        <taxon>Placobranchoidea</taxon>
        <taxon>Plakobranchidae</taxon>
        <taxon>Plakobranchus</taxon>
    </lineage>
</organism>
<evidence type="ECO:0000256" key="1">
    <source>
        <dbReference type="SAM" id="MobiDB-lite"/>
    </source>
</evidence>
<dbReference type="EMBL" id="BLXT01008548">
    <property type="protein sequence ID" value="GFO49923.1"/>
    <property type="molecule type" value="Genomic_DNA"/>
</dbReference>
<evidence type="ECO:0000313" key="2">
    <source>
        <dbReference type="EMBL" id="GFO49923.1"/>
    </source>
</evidence>
<feature type="compositionally biased region" description="Low complexity" evidence="1">
    <location>
        <begin position="109"/>
        <end position="139"/>
    </location>
</feature>
<dbReference type="AlphaFoldDB" id="A0AAV4E071"/>
<feature type="compositionally biased region" description="Low complexity" evidence="1">
    <location>
        <begin position="90"/>
        <end position="100"/>
    </location>
</feature>
<name>A0AAV4E071_9GAST</name>
<dbReference type="Proteomes" id="UP000735302">
    <property type="component" value="Unassembled WGS sequence"/>
</dbReference>
<reference evidence="2 3" key="1">
    <citation type="journal article" date="2021" name="Elife">
        <title>Chloroplast acquisition without the gene transfer in kleptoplastic sea slugs, Plakobranchus ocellatus.</title>
        <authorList>
            <person name="Maeda T."/>
            <person name="Takahashi S."/>
            <person name="Yoshida T."/>
            <person name="Shimamura S."/>
            <person name="Takaki Y."/>
            <person name="Nagai Y."/>
            <person name="Toyoda A."/>
            <person name="Suzuki Y."/>
            <person name="Arimoto A."/>
            <person name="Ishii H."/>
            <person name="Satoh N."/>
            <person name="Nishiyama T."/>
            <person name="Hasebe M."/>
            <person name="Maruyama T."/>
            <person name="Minagawa J."/>
            <person name="Obokata J."/>
            <person name="Shigenobu S."/>
        </authorList>
    </citation>
    <scope>NUCLEOTIDE SEQUENCE [LARGE SCALE GENOMIC DNA]</scope>
</reference>
<evidence type="ECO:0000313" key="3">
    <source>
        <dbReference type="Proteomes" id="UP000735302"/>
    </source>
</evidence>